<accession>A0A370BLA7</accession>
<protein>
    <submittedName>
        <fullName evidence="1">Uncharacterized protein</fullName>
    </submittedName>
</protein>
<evidence type="ECO:0000313" key="1">
    <source>
        <dbReference type="EMBL" id="RDH14299.1"/>
    </source>
</evidence>
<dbReference type="Proteomes" id="UP000253845">
    <property type="component" value="Unassembled WGS sequence"/>
</dbReference>
<sequence>MRWFSPAVQSKGAIHEYSNFLPRLGHKLMSCLRLNDADDKRTEVTSLQPRYRSASIDISSASRLDHSITLGPTLVAGNFIPNAIFGTFNLRAESVYLDGSRLSPPFVATIYLASVQFKLIGSIP</sequence>
<gene>
    <name evidence="1" type="ORF">M747DRAFT_311024</name>
</gene>
<organism evidence="1 2">
    <name type="scientific">Aspergillus niger ATCC 13496</name>
    <dbReference type="NCBI Taxonomy" id="1353008"/>
    <lineage>
        <taxon>Eukaryota</taxon>
        <taxon>Fungi</taxon>
        <taxon>Dikarya</taxon>
        <taxon>Ascomycota</taxon>
        <taxon>Pezizomycotina</taxon>
        <taxon>Eurotiomycetes</taxon>
        <taxon>Eurotiomycetidae</taxon>
        <taxon>Eurotiales</taxon>
        <taxon>Aspergillaceae</taxon>
        <taxon>Aspergillus</taxon>
        <taxon>Aspergillus subgen. Circumdati</taxon>
    </lineage>
</organism>
<dbReference type="EMBL" id="KZ851971">
    <property type="protein sequence ID" value="RDH14299.1"/>
    <property type="molecule type" value="Genomic_DNA"/>
</dbReference>
<dbReference type="VEuPathDB" id="FungiDB:M747DRAFT_311024"/>
<reference evidence="1 2" key="1">
    <citation type="submission" date="2018-07" db="EMBL/GenBank/DDBJ databases">
        <title>Section-level genome sequencing of Aspergillus section Nigri to investigate inter- and intra-species variation.</title>
        <authorList>
            <consortium name="DOE Joint Genome Institute"/>
            <person name="Vesth T.C."/>
            <person name="Nybo J.L."/>
            <person name="Theobald S."/>
            <person name="Frisvad J.C."/>
            <person name="Larsen T.O."/>
            <person name="Nielsen K.F."/>
            <person name="Hoof J.B."/>
            <person name="Brandl J."/>
            <person name="Salamov A."/>
            <person name="Riley R."/>
            <person name="Gladden J.M."/>
            <person name="Phatale P."/>
            <person name="Nielsen M.T."/>
            <person name="Lyhne E.K."/>
            <person name="Kogle M.E."/>
            <person name="Strasser K."/>
            <person name="McDonnell E."/>
            <person name="Barry K."/>
            <person name="Clum A."/>
            <person name="Chen C."/>
            <person name="Nolan M."/>
            <person name="Sandor L."/>
            <person name="Kuo A."/>
            <person name="Lipzen A."/>
            <person name="Hainaut M."/>
            <person name="Drula E."/>
            <person name="Tsang A."/>
            <person name="Magnuson J.K."/>
            <person name="Henrissat B."/>
            <person name="Wiebenga A."/>
            <person name="Simmons B.A."/>
            <person name="Makela M.R."/>
            <person name="De vries R.P."/>
            <person name="Grigoriev I.V."/>
            <person name="Mortensen U.H."/>
            <person name="Baker S.E."/>
            <person name="Andersen M.R."/>
        </authorList>
    </citation>
    <scope>NUCLEOTIDE SEQUENCE [LARGE SCALE GENOMIC DNA]</scope>
    <source>
        <strain evidence="1 2">ATCC 13496</strain>
    </source>
</reference>
<dbReference type="AlphaFoldDB" id="A0A370BLA7"/>
<proteinExistence type="predicted"/>
<name>A0A370BLA7_ASPNG</name>
<evidence type="ECO:0000313" key="2">
    <source>
        <dbReference type="Proteomes" id="UP000253845"/>
    </source>
</evidence>